<evidence type="ECO:0000313" key="1">
    <source>
        <dbReference type="EMBL" id="KDP23880.1"/>
    </source>
</evidence>
<sequence length="117" mass="12934">MSDQVDSCVVGTVSKFPKAGVEISVNTPLIICKISSQQIKATKMAHSYTEDVNHYYDTILPPNLARMALYISKAAKIAQFSHLSHSKNAIQSKGCPPYLSRLGIFFQTTARFPRVSQ</sequence>
<dbReference type="EMBL" id="KK915180">
    <property type="protein sequence ID" value="KDP23880.1"/>
    <property type="molecule type" value="Genomic_DNA"/>
</dbReference>
<proteinExistence type="predicted"/>
<dbReference type="Proteomes" id="UP000027138">
    <property type="component" value="Unassembled WGS sequence"/>
</dbReference>
<protein>
    <submittedName>
        <fullName evidence="1">Uncharacterized protein</fullName>
    </submittedName>
</protein>
<gene>
    <name evidence="1" type="ORF">JCGZ_26714</name>
</gene>
<dbReference type="AlphaFoldDB" id="A0A067JV57"/>
<accession>A0A067JV57</accession>
<reference evidence="1 2" key="1">
    <citation type="journal article" date="2014" name="PLoS ONE">
        <title>Global Analysis of Gene Expression Profiles in Physic Nut (Jatropha curcas L.) Seedlings Exposed to Salt Stress.</title>
        <authorList>
            <person name="Zhang L."/>
            <person name="Zhang C."/>
            <person name="Wu P."/>
            <person name="Chen Y."/>
            <person name="Li M."/>
            <person name="Jiang H."/>
            <person name="Wu G."/>
        </authorList>
    </citation>
    <scope>NUCLEOTIDE SEQUENCE [LARGE SCALE GENOMIC DNA]</scope>
    <source>
        <strain evidence="2">cv. GZQX0401</strain>
        <tissue evidence="1">Young leaves</tissue>
    </source>
</reference>
<keyword evidence="2" id="KW-1185">Reference proteome</keyword>
<evidence type="ECO:0000313" key="2">
    <source>
        <dbReference type="Proteomes" id="UP000027138"/>
    </source>
</evidence>
<name>A0A067JV57_JATCU</name>
<organism evidence="1 2">
    <name type="scientific">Jatropha curcas</name>
    <name type="common">Barbados nut</name>
    <dbReference type="NCBI Taxonomy" id="180498"/>
    <lineage>
        <taxon>Eukaryota</taxon>
        <taxon>Viridiplantae</taxon>
        <taxon>Streptophyta</taxon>
        <taxon>Embryophyta</taxon>
        <taxon>Tracheophyta</taxon>
        <taxon>Spermatophyta</taxon>
        <taxon>Magnoliopsida</taxon>
        <taxon>eudicotyledons</taxon>
        <taxon>Gunneridae</taxon>
        <taxon>Pentapetalae</taxon>
        <taxon>rosids</taxon>
        <taxon>fabids</taxon>
        <taxon>Malpighiales</taxon>
        <taxon>Euphorbiaceae</taxon>
        <taxon>Crotonoideae</taxon>
        <taxon>Jatropheae</taxon>
        <taxon>Jatropha</taxon>
    </lineage>
</organism>